<dbReference type="AlphaFoldDB" id="A0A9P7YG40"/>
<evidence type="ECO:0000313" key="8">
    <source>
        <dbReference type="Proteomes" id="UP000824998"/>
    </source>
</evidence>
<feature type="active site" description="Nucleophile" evidence="5">
    <location>
        <position position="30"/>
    </location>
</feature>
<evidence type="ECO:0000256" key="3">
    <source>
        <dbReference type="ARBA" id="ARBA00022801"/>
    </source>
</evidence>
<name>A0A9P7YG40_9HELO</name>
<evidence type="ECO:0000256" key="6">
    <source>
        <dbReference type="PIRSR" id="PIRSR000894-2"/>
    </source>
</evidence>
<dbReference type="GO" id="GO:0016158">
    <property type="term" value="F:inositol hexakisphosphate 3-phosphatase activity"/>
    <property type="evidence" value="ECO:0007669"/>
    <property type="project" value="UniProtKB-EC"/>
</dbReference>
<dbReference type="PROSITE" id="PS00616">
    <property type="entry name" value="HIS_ACID_PHOSPHAT_1"/>
    <property type="match status" value="1"/>
</dbReference>
<dbReference type="InterPro" id="IPR016274">
    <property type="entry name" value="Histidine_acid_Pase_euk"/>
</dbReference>
<comment type="caution">
    <text evidence="7">The sequence shown here is derived from an EMBL/GenBank/DDBJ whole genome shotgun (WGS) entry which is preliminary data.</text>
</comment>
<dbReference type="CDD" id="cd07061">
    <property type="entry name" value="HP_HAP_like"/>
    <property type="match status" value="1"/>
</dbReference>
<evidence type="ECO:0000256" key="1">
    <source>
        <dbReference type="ARBA" id="ARBA00005375"/>
    </source>
</evidence>
<dbReference type="EC" id="3.1.3.8" evidence="2"/>
<evidence type="ECO:0000313" key="7">
    <source>
        <dbReference type="EMBL" id="KAG9232766.1"/>
    </source>
</evidence>
<dbReference type="PANTHER" id="PTHR20963">
    <property type="entry name" value="MULTIPLE INOSITOL POLYPHOSPHATE PHOSPHATASE-RELATED"/>
    <property type="match status" value="1"/>
</dbReference>
<keyword evidence="8" id="KW-1185">Reference proteome</keyword>
<organism evidence="7 8">
    <name type="scientific">Amylocarpus encephaloides</name>
    <dbReference type="NCBI Taxonomy" id="45428"/>
    <lineage>
        <taxon>Eukaryota</taxon>
        <taxon>Fungi</taxon>
        <taxon>Dikarya</taxon>
        <taxon>Ascomycota</taxon>
        <taxon>Pezizomycotina</taxon>
        <taxon>Leotiomycetes</taxon>
        <taxon>Helotiales</taxon>
        <taxon>Helotiales incertae sedis</taxon>
        <taxon>Amylocarpus</taxon>
    </lineage>
</organism>
<dbReference type="SUPFAM" id="SSF53254">
    <property type="entry name" value="Phosphoglycerate mutase-like"/>
    <property type="match status" value="1"/>
</dbReference>
<keyword evidence="4" id="KW-0325">Glycoprotein</keyword>
<dbReference type="PANTHER" id="PTHR20963:SF23">
    <property type="entry name" value="3-PHYTASE"/>
    <property type="match status" value="1"/>
</dbReference>
<sequence>MVDPGPNVNGVGKEVPEGCGVENVAYVVRHGSRYPDRGAYGEWTALYSKIQAANFTANGSLSFLKAWKPALTNPEAQIAQESSTGYKEAYDLGYSLRTRYPDLYEYGSPFMAWANLYPRVVQTAQNFVRGFLGSRASTLGRVITVNSTGSPLALFDSLAPSDGCPTFVDGNGGDEATKWNSIYLPPITARLNTLIASGSLDITDADTRIMPYLCGYESQITGTLSPWCGVFDDAELRGYEYAQDLRYYYGVGDGVDLASKMMLPFLDSLLGHVGKGRGRTGKGKDGGSFGIPEIIAAFLNDGQLTELVSATGVLGDQKKLNGSAIPVDAEWRYRASRFVTMRGTVAFERLSCPSLSSHSSTNSTTSDHTYIRILLNDAVYPHPSCHDGPGKSCALHTYQTMTAKKLEAAGDLRTRCNISASVLAAVGNGTSGSGASFLGDLGGSWVGSVVP</sequence>
<dbReference type="Pfam" id="PF00328">
    <property type="entry name" value="His_Phos_2"/>
    <property type="match status" value="1"/>
</dbReference>
<keyword evidence="6" id="KW-1015">Disulfide bond</keyword>
<keyword evidence="3" id="KW-0378">Hydrolase</keyword>
<proteinExistence type="inferred from homology"/>
<accession>A0A9P7YG40</accession>
<protein>
    <recommendedName>
        <fullName evidence="2">3-phytase</fullName>
        <ecNumber evidence="2">3.1.3.8</ecNumber>
    </recommendedName>
</protein>
<dbReference type="GO" id="GO:0003993">
    <property type="term" value="F:acid phosphatase activity"/>
    <property type="evidence" value="ECO:0007669"/>
    <property type="project" value="TreeGrafter"/>
</dbReference>
<feature type="active site" description="Proton donor" evidence="5">
    <location>
        <position position="301"/>
    </location>
</feature>
<comment type="similarity">
    <text evidence="1">Belongs to the histidine acid phosphatase family.</text>
</comment>
<evidence type="ECO:0000256" key="4">
    <source>
        <dbReference type="ARBA" id="ARBA00023180"/>
    </source>
</evidence>
<dbReference type="InterPro" id="IPR000560">
    <property type="entry name" value="His_Pase_clade-2"/>
</dbReference>
<dbReference type="PIRSF" id="PIRSF000894">
    <property type="entry name" value="Acid_phosphatase"/>
    <property type="match status" value="1"/>
</dbReference>
<dbReference type="Proteomes" id="UP000824998">
    <property type="component" value="Unassembled WGS sequence"/>
</dbReference>
<dbReference type="EMBL" id="MU251531">
    <property type="protein sequence ID" value="KAG9232766.1"/>
    <property type="molecule type" value="Genomic_DNA"/>
</dbReference>
<dbReference type="Gene3D" id="3.40.50.1240">
    <property type="entry name" value="Phosphoglycerate mutase-like"/>
    <property type="match status" value="1"/>
</dbReference>
<evidence type="ECO:0000256" key="5">
    <source>
        <dbReference type="PIRSR" id="PIRSR000894-1"/>
    </source>
</evidence>
<feature type="disulfide bond" evidence="6">
    <location>
        <begin position="385"/>
        <end position="393"/>
    </location>
</feature>
<dbReference type="OrthoDB" id="6509975at2759"/>
<dbReference type="InterPro" id="IPR029033">
    <property type="entry name" value="His_PPase_superfam"/>
</dbReference>
<dbReference type="InterPro" id="IPR033379">
    <property type="entry name" value="Acid_Pase_AS"/>
</dbReference>
<feature type="disulfide bond" evidence="6">
    <location>
        <begin position="214"/>
        <end position="228"/>
    </location>
</feature>
<gene>
    <name evidence="7" type="ORF">BJ875DRAFT_67998</name>
</gene>
<dbReference type="GO" id="GO:0009277">
    <property type="term" value="C:fungal-type cell wall"/>
    <property type="evidence" value="ECO:0007669"/>
    <property type="project" value="TreeGrafter"/>
</dbReference>
<feature type="disulfide bond" evidence="6">
    <location>
        <begin position="19"/>
        <end position="352"/>
    </location>
</feature>
<evidence type="ECO:0000256" key="2">
    <source>
        <dbReference type="ARBA" id="ARBA00012632"/>
    </source>
</evidence>
<reference evidence="7" key="1">
    <citation type="journal article" date="2021" name="IMA Fungus">
        <title>Genomic characterization of three marine fungi, including Emericellopsis atlantica sp. nov. with signatures of a generalist lifestyle and marine biomass degradation.</title>
        <authorList>
            <person name="Hagestad O.C."/>
            <person name="Hou L."/>
            <person name="Andersen J.H."/>
            <person name="Hansen E.H."/>
            <person name="Altermark B."/>
            <person name="Li C."/>
            <person name="Kuhnert E."/>
            <person name="Cox R.J."/>
            <person name="Crous P.W."/>
            <person name="Spatafora J.W."/>
            <person name="Lail K."/>
            <person name="Amirebrahimi M."/>
            <person name="Lipzen A."/>
            <person name="Pangilinan J."/>
            <person name="Andreopoulos W."/>
            <person name="Hayes R.D."/>
            <person name="Ng V."/>
            <person name="Grigoriev I.V."/>
            <person name="Jackson S.A."/>
            <person name="Sutton T.D.S."/>
            <person name="Dobson A.D.W."/>
            <person name="Rama T."/>
        </authorList>
    </citation>
    <scope>NUCLEOTIDE SEQUENCE</scope>
    <source>
        <strain evidence="7">TRa018bII</strain>
    </source>
</reference>